<dbReference type="SUPFAM" id="SSF56425">
    <property type="entry name" value="Succinate dehydrogenase/fumarate reductase flavoprotein, catalytic domain"/>
    <property type="match status" value="1"/>
</dbReference>
<feature type="active site" description="Proton acceptor" evidence="5">
    <location>
        <position position="323"/>
    </location>
</feature>
<dbReference type="InterPro" id="IPR030664">
    <property type="entry name" value="SdhA/FrdA/AprA"/>
</dbReference>
<dbReference type="InterPro" id="IPR003953">
    <property type="entry name" value="FAD-dep_OxRdtase_2_FAD-bd"/>
</dbReference>
<proteinExistence type="predicted"/>
<comment type="cofactor">
    <cofactor evidence="1 6">
        <name>FAD</name>
        <dbReference type="ChEBI" id="CHEBI:57692"/>
    </cofactor>
</comment>
<dbReference type="Proteomes" id="UP000199645">
    <property type="component" value="Unassembled WGS sequence"/>
</dbReference>
<dbReference type="AlphaFoldDB" id="A0A1I2J5N8"/>
<feature type="domain" description="FAD-dependent oxidoreductase 2 FAD-binding" evidence="7">
    <location>
        <begin position="11"/>
        <end position="432"/>
    </location>
</feature>
<accession>A0A1I2J5N8</accession>
<feature type="binding site" evidence="6">
    <location>
        <position position="266"/>
    </location>
    <ligand>
        <name>substrate</name>
    </ligand>
</feature>
<dbReference type="SUPFAM" id="SSF46977">
    <property type="entry name" value="Succinate dehydrogenase/fumarate reductase flavoprotein C-terminal domain"/>
    <property type="match status" value="1"/>
</dbReference>
<evidence type="ECO:0000256" key="4">
    <source>
        <dbReference type="ARBA" id="ARBA00023002"/>
    </source>
</evidence>
<dbReference type="PANTHER" id="PTHR11632:SF51">
    <property type="entry name" value="SUCCINATE DEHYDROGENASE [UBIQUINONE] FLAVOPROTEIN SUBUNIT, MITOCHONDRIAL"/>
    <property type="match status" value="1"/>
</dbReference>
<dbReference type="Gene3D" id="1.20.58.100">
    <property type="entry name" value="Fumarate reductase/succinate dehydrogenase flavoprotein-like, C-terminal domain"/>
    <property type="match status" value="1"/>
</dbReference>
<evidence type="ECO:0000256" key="3">
    <source>
        <dbReference type="ARBA" id="ARBA00022827"/>
    </source>
</evidence>
<feature type="binding site" evidence="6">
    <location>
        <position position="426"/>
    </location>
    <ligand>
        <name>substrate</name>
    </ligand>
</feature>
<dbReference type="NCBIfam" id="NF005866">
    <property type="entry name" value="PRK07803.1"/>
    <property type="match status" value="1"/>
</dbReference>
<protein>
    <submittedName>
        <fullName evidence="9">Succinate dehydrogenase / fumarate reductase flavoprotein subunit</fullName>
    </submittedName>
</protein>
<evidence type="ECO:0000313" key="10">
    <source>
        <dbReference type="Proteomes" id="UP000199645"/>
    </source>
</evidence>
<evidence type="ECO:0000256" key="2">
    <source>
        <dbReference type="ARBA" id="ARBA00022630"/>
    </source>
</evidence>
<evidence type="ECO:0000259" key="8">
    <source>
        <dbReference type="Pfam" id="PF02910"/>
    </source>
</evidence>
<dbReference type="Gene3D" id="3.90.700.10">
    <property type="entry name" value="Succinate dehydrogenase/fumarate reductase flavoprotein, catalytic domain"/>
    <property type="match status" value="1"/>
</dbReference>
<dbReference type="SUPFAM" id="SSF51905">
    <property type="entry name" value="FAD/NAD(P)-binding domain"/>
    <property type="match status" value="1"/>
</dbReference>
<dbReference type="OrthoDB" id="9805351at2"/>
<dbReference type="FunFam" id="3.50.50.60:FF:000026">
    <property type="entry name" value="Succinate dehydrogenase flavoprotein subunit"/>
    <property type="match status" value="1"/>
</dbReference>
<feature type="binding site" evidence="6">
    <location>
        <position position="229"/>
    </location>
    <ligand>
        <name>FAD</name>
        <dbReference type="ChEBI" id="CHEBI:57692"/>
    </ligand>
</feature>
<dbReference type="RefSeq" id="WP_093619201.1">
    <property type="nucleotide sequence ID" value="NZ_BOMT01000060.1"/>
</dbReference>
<evidence type="ECO:0000313" key="9">
    <source>
        <dbReference type="EMBL" id="SFF49330.1"/>
    </source>
</evidence>
<feature type="binding site" evidence="6">
    <location>
        <begin position="39"/>
        <end position="54"/>
    </location>
    <ligand>
        <name>FAD</name>
        <dbReference type="ChEBI" id="CHEBI:57692"/>
    </ligand>
</feature>
<organism evidence="9 10">
    <name type="scientific">Actinoplanes philippinensis</name>
    <dbReference type="NCBI Taxonomy" id="35752"/>
    <lineage>
        <taxon>Bacteria</taxon>
        <taxon>Bacillati</taxon>
        <taxon>Actinomycetota</taxon>
        <taxon>Actinomycetes</taxon>
        <taxon>Micromonosporales</taxon>
        <taxon>Micromonosporaceae</taxon>
        <taxon>Actinoplanes</taxon>
    </lineage>
</organism>
<evidence type="ECO:0000256" key="5">
    <source>
        <dbReference type="PIRSR" id="PIRSR000171-1"/>
    </source>
</evidence>
<gene>
    <name evidence="9" type="ORF">SAMN05421541_111294</name>
</gene>
<keyword evidence="2 6" id="KW-0285">Flavoprotein</keyword>
<keyword evidence="3 6" id="KW-0274">FAD</keyword>
<feature type="binding site" evidence="6">
    <location>
        <position position="250"/>
    </location>
    <ligand>
        <name>substrate</name>
    </ligand>
</feature>
<dbReference type="Pfam" id="PF00890">
    <property type="entry name" value="FAD_binding_2"/>
    <property type="match status" value="1"/>
</dbReference>
<feature type="binding site" evidence="6">
    <location>
        <begin position="16"/>
        <end position="21"/>
    </location>
    <ligand>
        <name>FAD</name>
        <dbReference type="ChEBI" id="CHEBI:57692"/>
    </ligand>
</feature>
<feature type="binding site" evidence="6">
    <location>
        <begin position="431"/>
        <end position="432"/>
    </location>
    <ligand>
        <name>FAD</name>
        <dbReference type="ChEBI" id="CHEBI:57692"/>
    </ligand>
</feature>
<dbReference type="InterPro" id="IPR036188">
    <property type="entry name" value="FAD/NAD-bd_sf"/>
</dbReference>
<keyword evidence="10" id="KW-1185">Reference proteome</keyword>
<dbReference type="InterPro" id="IPR015939">
    <property type="entry name" value="Fum_Rdtase/Succ_DH_flav-like_C"/>
</dbReference>
<dbReference type="FunFam" id="3.90.700.10:FF:000005">
    <property type="entry name" value="Succinate dehydrogenase flavoprotein subunit"/>
    <property type="match status" value="1"/>
</dbReference>
<dbReference type="GO" id="GO:0033765">
    <property type="term" value="F:steroid dehydrogenase activity, acting on the CH-CH group of donors"/>
    <property type="evidence" value="ECO:0007669"/>
    <property type="project" value="UniProtKB-ARBA"/>
</dbReference>
<dbReference type="STRING" id="35752.SAMN05421541_111294"/>
<sequence>MSTRIERHLYDVVVIGAGGAGLRAAIEARLAGKRTAIISKSLFGKAHTVMAEGGAAAAMGNVNSKDNWMVHFRDTMRGGKFLNNFRMAELHAKEAPERIWELETYGALFDRTKDGKISQRNFGGHEYPRLAHVGDRTGLELIRTLQQKIVSLQQEDFAETGSYDSRIRVFQETTVTELLLDGDRVAGAFGYYRESGEFLLFEAPAVVLATGGVGRSYKVTSNSWEYTGDGHALALRAGATLINMEFLQFHPTGMVWPPSVKGILVTESVRGDGGVLRNSEGKRFMFDYVPDVFRKQYAETEEEADRWYTDPDNNRRPPELLPRDEVARAINSEVKAGRGSPAGGVYLDVSTRMPAEQIIRRLPSMHHQFKELADVDITKEPMEVGPTCHYVMGGIEVDPDSGAALGTVQGLFAAGEVSGGMHGSNRLGGNSLSDLLVFGKRAGEHASAYVDSLGSRPKPSKVDVAAAAEVALGPLVREGGENPYTLQQDLQAVMGDLVGIIRREGELSDALKKLQELRVRVANVSASGGRRYNPGWHLAIDLRNMLVVSECTAKAALEREESRGGHTREDFPKMSPEWRRVNLVCSLEESGEVHLERKPVPRMRNELFDLFERSELAKYLTEEELAELEAV</sequence>
<keyword evidence="4" id="KW-0560">Oxidoreductase</keyword>
<name>A0A1I2J5N8_9ACTN</name>
<dbReference type="Pfam" id="PF02910">
    <property type="entry name" value="Succ_DH_flav_C"/>
    <property type="match status" value="1"/>
</dbReference>
<feature type="binding site" evidence="6">
    <location>
        <position position="389"/>
    </location>
    <ligand>
        <name>substrate</name>
    </ligand>
</feature>
<dbReference type="InterPro" id="IPR027477">
    <property type="entry name" value="Succ_DH/fumarate_Rdtase_cat_sf"/>
</dbReference>
<dbReference type="PIRSF" id="PIRSF000171">
    <property type="entry name" value="SDHA_APRA_LASPO"/>
    <property type="match status" value="1"/>
</dbReference>
<dbReference type="Gene3D" id="3.50.50.60">
    <property type="entry name" value="FAD/NAD(P)-binding domain"/>
    <property type="match status" value="1"/>
</dbReference>
<evidence type="ECO:0000259" key="7">
    <source>
        <dbReference type="Pfam" id="PF00890"/>
    </source>
</evidence>
<evidence type="ECO:0000256" key="1">
    <source>
        <dbReference type="ARBA" id="ARBA00001974"/>
    </source>
</evidence>
<evidence type="ECO:0000256" key="6">
    <source>
        <dbReference type="PIRSR" id="PIRSR630664-51"/>
    </source>
</evidence>
<reference evidence="9 10" key="1">
    <citation type="submission" date="2016-10" db="EMBL/GenBank/DDBJ databases">
        <authorList>
            <person name="de Groot N.N."/>
        </authorList>
    </citation>
    <scope>NUCLEOTIDE SEQUENCE [LARGE SCALE GENOMIC DNA]</scope>
    <source>
        <strain evidence="9 10">DSM 43019</strain>
    </source>
</reference>
<dbReference type="PANTHER" id="PTHR11632">
    <property type="entry name" value="SUCCINATE DEHYDROGENASE 2 FLAVOPROTEIN SUBUNIT"/>
    <property type="match status" value="1"/>
</dbReference>
<dbReference type="InterPro" id="IPR037099">
    <property type="entry name" value="Fum_R/Succ_DH_flav-like_C_sf"/>
</dbReference>
<feature type="domain" description="Fumarate reductase/succinate dehydrogenase flavoprotein-like C-terminal" evidence="8">
    <location>
        <begin position="488"/>
        <end position="601"/>
    </location>
</feature>
<feature type="binding site" evidence="6">
    <location>
        <position position="416"/>
    </location>
    <ligand>
        <name>FAD</name>
        <dbReference type="ChEBI" id="CHEBI:57692"/>
    </ligand>
</feature>
<dbReference type="EMBL" id="FONV01000011">
    <property type="protein sequence ID" value="SFF49330.1"/>
    <property type="molecule type" value="Genomic_DNA"/>
</dbReference>